<sequence>MSILHNIYSRKKLKLSILKKNEHRITLSFYKYFNIRNPYIFRDMIYTSFVKLNIFGRVYIAKEGINAQINILHNKISCLKKFLNKINKKFKNIHINSGLNTKQSFWMLQVKVRKQIVSDGLLNKNFDHHDTGIYVQIKNVNQMLYDPNVVFIDMRNDYEFVIGHFEHAVHVPGSTFRDQLKGIVGFLKKYKEKTLVLYCTGGIRCEKATSWLKYHNFKNVYHIQGGILNYVNESQKNNFPIKFKGKNFVFDHRMSERVSKHILGKCKTCQIDCDDYINCRRDTCHDLFIQCTVCQIKYNKYCSINCKKFDTKHPVYSIVK</sequence>
<dbReference type="Pfam" id="PF00581">
    <property type="entry name" value="Rhodanese"/>
    <property type="match status" value="1"/>
</dbReference>
<accession>A0A4D6Y7Y4</accession>
<evidence type="ECO:0000256" key="1">
    <source>
        <dbReference type="ARBA" id="ARBA00022694"/>
    </source>
</evidence>
<keyword evidence="2 4" id="KW-0560">Oxidoreductase</keyword>
<evidence type="ECO:0000256" key="3">
    <source>
        <dbReference type="ARBA" id="ARBA00045625"/>
    </source>
</evidence>
<keyword evidence="6" id="KW-0808">Transferase</keyword>
<comment type="function">
    <text evidence="3">Catalyzes oxygen-dependent 5-hydroxyuridine (ho5U) modification at position 34 in tRNAs, the first step in 5-carboxymethoxyuridine (cmo5U) biosynthesis. May be part of an alternate pathway, which is able to bypass cmo5U biogenesis in a subset of tRNAs under aerobic conditions.</text>
</comment>
<dbReference type="SMART" id="SM00450">
    <property type="entry name" value="RHOD"/>
    <property type="match status" value="1"/>
</dbReference>
<dbReference type="PANTHER" id="PTHR43846">
    <property type="entry name" value="UPF0176 PROTEIN YCEA"/>
    <property type="match status" value="1"/>
</dbReference>
<proteinExistence type="inferred from homology"/>
<dbReference type="InterPro" id="IPR040503">
    <property type="entry name" value="TRHO_N"/>
</dbReference>
<gene>
    <name evidence="4" type="primary">trhO</name>
    <name evidence="6" type="ORF">D9V78_01240</name>
</gene>
<dbReference type="GO" id="GO:0006400">
    <property type="term" value="P:tRNA modification"/>
    <property type="evidence" value="ECO:0007669"/>
    <property type="project" value="UniProtKB-UniRule"/>
</dbReference>
<dbReference type="RefSeq" id="WP_158350644.1">
    <property type="nucleotide sequence ID" value="NZ_CP032999.1"/>
</dbReference>
<dbReference type="InterPro" id="IPR020936">
    <property type="entry name" value="TrhO"/>
</dbReference>
<dbReference type="Gene3D" id="3.30.70.100">
    <property type="match status" value="1"/>
</dbReference>
<name>A0A4D6Y7Y4_9GAMM</name>
<dbReference type="Gene3D" id="3.40.250.10">
    <property type="entry name" value="Rhodanese-like domain"/>
    <property type="match status" value="1"/>
</dbReference>
<dbReference type="EMBL" id="CP032999">
    <property type="protein sequence ID" value="QCI26036.1"/>
    <property type="molecule type" value="Genomic_DNA"/>
</dbReference>
<dbReference type="CDD" id="cd01518">
    <property type="entry name" value="RHOD_YceA"/>
    <property type="match status" value="1"/>
</dbReference>
<feature type="domain" description="Rhodanese" evidence="5">
    <location>
        <begin position="145"/>
        <end position="236"/>
    </location>
</feature>
<evidence type="ECO:0000313" key="6">
    <source>
        <dbReference type="EMBL" id="QCI26036.1"/>
    </source>
</evidence>
<evidence type="ECO:0000256" key="4">
    <source>
        <dbReference type="HAMAP-Rule" id="MF_00469"/>
    </source>
</evidence>
<evidence type="ECO:0000256" key="2">
    <source>
        <dbReference type="ARBA" id="ARBA00023002"/>
    </source>
</evidence>
<evidence type="ECO:0000313" key="7">
    <source>
        <dbReference type="Proteomes" id="UP000298685"/>
    </source>
</evidence>
<dbReference type="NCBIfam" id="NF001133">
    <property type="entry name" value="PRK00142.1-1"/>
    <property type="match status" value="1"/>
</dbReference>
<comment type="similarity">
    <text evidence="4">Belongs to the TrhO family.</text>
</comment>
<dbReference type="SUPFAM" id="SSF52821">
    <property type="entry name" value="Rhodanese/Cell cycle control phosphatase"/>
    <property type="match status" value="1"/>
</dbReference>
<organism evidence="6 7">
    <name type="scientific">Buchnera aphidicola</name>
    <name type="common">Sarucallis kahawaluokalani</name>
    <dbReference type="NCBI Taxonomy" id="1241878"/>
    <lineage>
        <taxon>Bacteria</taxon>
        <taxon>Pseudomonadati</taxon>
        <taxon>Pseudomonadota</taxon>
        <taxon>Gammaproteobacteria</taxon>
        <taxon>Enterobacterales</taxon>
        <taxon>Erwiniaceae</taxon>
        <taxon>Buchnera</taxon>
    </lineage>
</organism>
<dbReference type="InterPro" id="IPR001763">
    <property type="entry name" value="Rhodanese-like_dom"/>
</dbReference>
<dbReference type="InterPro" id="IPR022111">
    <property type="entry name" value="Rhodanese_C"/>
</dbReference>
<comment type="catalytic activity">
    <reaction evidence="4">
        <text>uridine(34) in tRNA + AH2 + O2 = 5-hydroxyuridine(34) in tRNA + A + H2O</text>
        <dbReference type="Rhea" id="RHEA:64224"/>
        <dbReference type="Rhea" id="RHEA-COMP:11727"/>
        <dbReference type="Rhea" id="RHEA-COMP:13381"/>
        <dbReference type="ChEBI" id="CHEBI:13193"/>
        <dbReference type="ChEBI" id="CHEBI:15377"/>
        <dbReference type="ChEBI" id="CHEBI:15379"/>
        <dbReference type="ChEBI" id="CHEBI:17499"/>
        <dbReference type="ChEBI" id="CHEBI:65315"/>
        <dbReference type="ChEBI" id="CHEBI:136877"/>
    </reaction>
</comment>
<evidence type="ECO:0000259" key="5">
    <source>
        <dbReference type="PROSITE" id="PS50206"/>
    </source>
</evidence>
<dbReference type="InterPro" id="IPR036873">
    <property type="entry name" value="Rhodanese-like_dom_sf"/>
</dbReference>
<dbReference type="Pfam" id="PF17773">
    <property type="entry name" value="UPF0176_N"/>
    <property type="match status" value="1"/>
</dbReference>
<keyword evidence="1 4" id="KW-0819">tRNA processing</keyword>
<reference evidence="6 7" key="1">
    <citation type="submission" date="2018-10" db="EMBL/GenBank/DDBJ databases">
        <title>Comparative functional genomics of the obligate endosymbiont Buchnera aphidicola.</title>
        <authorList>
            <person name="Chong R.A."/>
        </authorList>
    </citation>
    <scope>NUCLEOTIDE SEQUENCE [LARGE SCALE GENOMIC DNA]</scope>
    <source>
        <strain evidence="6 7">Ska</strain>
    </source>
</reference>
<protein>
    <recommendedName>
        <fullName evidence="4">tRNA uridine(34) hydroxylase</fullName>
        <ecNumber evidence="4">1.14.-.-</ecNumber>
    </recommendedName>
    <alternativeName>
        <fullName evidence="4">tRNA hydroxylation protein O</fullName>
    </alternativeName>
</protein>
<dbReference type="EC" id="1.14.-.-" evidence="4"/>
<dbReference type="PROSITE" id="PS50206">
    <property type="entry name" value="RHODANESE_3"/>
    <property type="match status" value="1"/>
</dbReference>
<dbReference type="GO" id="GO:0016740">
    <property type="term" value="F:transferase activity"/>
    <property type="evidence" value="ECO:0007669"/>
    <property type="project" value="UniProtKB-KW"/>
</dbReference>
<dbReference type="AlphaFoldDB" id="A0A4D6Y7Y4"/>
<dbReference type="HAMAP" id="MF_00469">
    <property type="entry name" value="TrhO"/>
    <property type="match status" value="1"/>
</dbReference>
<dbReference type="Proteomes" id="UP000298685">
    <property type="component" value="Chromosome"/>
</dbReference>
<dbReference type="Pfam" id="PF12368">
    <property type="entry name" value="Rhodanese_C"/>
    <property type="match status" value="1"/>
</dbReference>
<dbReference type="OrthoDB" id="9778326at2"/>
<dbReference type="PANTHER" id="PTHR43846:SF1">
    <property type="entry name" value="TRNA URIDINE(34) HYDROXYLASE"/>
    <property type="match status" value="1"/>
</dbReference>
<dbReference type="GO" id="GO:0016705">
    <property type="term" value="F:oxidoreductase activity, acting on paired donors, with incorporation or reduction of molecular oxygen"/>
    <property type="evidence" value="ECO:0007669"/>
    <property type="project" value="UniProtKB-UniRule"/>
</dbReference>